<dbReference type="PROSITE" id="PS50088">
    <property type="entry name" value="ANK_REPEAT"/>
    <property type="match status" value="6"/>
</dbReference>
<accession>A0AAN6N3L8</accession>
<feature type="repeat" description="ANK" evidence="2">
    <location>
        <begin position="990"/>
        <end position="1016"/>
    </location>
</feature>
<dbReference type="AlphaFoldDB" id="A0AAN6N3L8"/>
<evidence type="ECO:0000259" key="5">
    <source>
        <dbReference type="Pfam" id="PF23239"/>
    </source>
</evidence>
<evidence type="ECO:0000313" key="7">
    <source>
        <dbReference type="EMBL" id="KAK3937769.1"/>
    </source>
</evidence>
<dbReference type="EMBL" id="MU853845">
    <property type="protein sequence ID" value="KAK3937769.1"/>
    <property type="molecule type" value="Genomic_DNA"/>
</dbReference>
<keyword evidence="1" id="KW-0677">Repeat</keyword>
<evidence type="ECO:0000259" key="4">
    <source>
        <dbReference type="Pfam" id="PF22939"/>
    </source>
</evidence>
<dbReference type="Pfam" id="PF23239">
    <property type="entry name" value="DUF7069"/>
    <property type="match status" value="1"/>
</dbReference>
<feature type="domain" description="Nephrocystin 3-like N-terminal" evidence="6">
    <location>
        <begin position="264"/>
        <end position="427"/>
    </location>
</feature>
<dbReference type="InterPro" id="IPR054471">
    <property type="entry name" value="GPIID_WHD"/>
</dbReference>
<evidence type="ECO:0000259" key="6">
    <source>
        <dbReference type="Pfam" id="PF24883"/>
    </source>
</evidence>
<feature type="domain" description="DUF7069" evidence="5">
    <location>
        <begin position="459"/>
        <end position="511"/>
    </location>
</feature>
<dbReference type="Gene3D" id="3.40.50.300">
    <property type="entry name" value="P-loop containing nucleotide triphosphate hydrolases"/>
    <property type="match status" value="1"/>
</dbReference>
<feature type="domain" description="GPI inositol-deacylase winged helix" evidence="4">
    <location>
        <begin position="545"/>
        <end position="630"/>
    </location>
</feature>
<comment type="caution">
    <text evidence="7">The sequence shown here is derived from an EMBL/GenBank/DDBJ whole genome shotgun (WGS) entry which is preliminary data.</text>
</comment>
<dbReference type="SUPFAM" id="SSF52540">
    <property type="entry name" value="P-loop containing nucleoside triphosphate hydrolases"/>
    <property type="match status" value="1"/>
</dbReference>
<dbReference type="InterPro" id="IPR055497">
    <property type="entry name" value="DUF7069"/>
</dbReference>
<dbReference type="Pfam" id="PF22939">
    <property type="entry name" value="WHD_GPIID"/>
    <property type="match status" value="1"/>
</dbReference>
<dbReference type="InterPro" id="IPR039323">
    <property type="entry name" value="ANKRD_45/46/60"/>
</dbReference>
<dbReference type="Pfam" id="PF24883">
    <property type="entry name" value="NPHP3_N"/>
    <property type="match status" value="1"/>
</dbReference>
<feature type="repeat" description="ANK" evidence="2">
    <location>
        <begin position="858"/>
        <end position="890"/>
    </location>
</feature>
<sequence>MTKRRELFQQIRTDTPERLMEKTKIWGIEVSSDRLATCVDALMGAKAWIDQVCSGSREASTAWAILSAGLPLLSNAFKAHQDCREAFEDIADRMTFYLGLEPLLLNSGRSSAHGDVGAETRDVREKKIVDLYQAILEFLLEAVLRFWQKSSIISIGKDAFKPERWNDKVSNIKHLEEFVLMSFKTLNSVTVNQTLERLESKTGELQGILRKMLSVEQGIQGNTKGIYDEMLAGQEGTCLQEFYLAADGSNYESFKKNAGEREEGTCQWFVGSESYEMWKAQPSGLLLVTADPGCGKSVLAKYLTDYVFPKDFDAVCYFFFKDQQQNRLYEALCALLHQLLSRPKNLGLLQRHALGPYRTQGKKLHESTGSLWQILEAAVRDPETGPLVFVIDALDECRDQDFTDLMDWLTRFLEHPVDKVKFFLTSRPYTYIENKFRDLATKPQYIHIPGEEEETVDEISREIDAVVRARVKRFAEAKKLEPDLEKCLLGELMKNKGRTYLWVYLVFKDLETQPLPNDEEDIKEMFSQLPTSIAEAYERSLNHSSDPRQAEKALKVLLAAERPVTLAEMNVALKIERSWRKTGNLRSLRSIIKLEPEFEKTLRGLCGLLVSVHQGKVHFLHQTVREFLLRRRPSDRATPDISQLKWAWDIRLSEAYSNLKELEDGIDKIDQKVWQERNNFAEAMEALCRDYVDETIQQFLKRRPVQIKNWQKAIKDLKERDDVRTRVVKLWRESFNLQQAHAALAEICVVYLDLLDPDTASEATSGDKDIFLDYSARYWGRHFREGCFTMEAKVLVTKASKICAPEPPNLKWAGIYFESTFHRRITMNDLCLASHFGHEAVVQQLLAKGADIDAKDNDSRTPLLYAAQSGHEAVVQRLLAKGADVNVKGRDGWTPLLYAAQSGHEAVVQQLLAKGADVEAKDNNGWTPLWYAAISGHEAVVQRLLAKGADVEAKDNDGRTPLSYAATNGHEAIVQQLLAKGADIDAKDNNGRTPLSYAAARGREAVVKLLQHNTKS</sequence>
<dbReference type="Pfam" id="PF12796">
    <property type="entry name" value="Ank_2"/>
    <property type="match status" value="2"/>
</dbReference>
<dbReference type="SMART" id="SM00248">
    <property type="entry name" value="ANK"/>
    <property type="match status" value="6"/>
</dbReference>
<protein>
    <submittedName>
        <fullName evidence="7">Ankyrin repeat protein</fullName>
    </submittedName>
</protein>
<evidence type="ECO:0000313" key="8">
    <source>
        <dbReference type="Proteomes" id="UP001303473"/>
    </source>
</evidence>
<dbReference type="Pfam" id="PF17100">
    <property type="entry name" value="NACHT_N"/>
    <property type="match status" value="1"/>
</dbReference>
<gene>
    <name evidence="7" type="ORF">QBC46DRAFT_451674</name>
</gene>
<evidence type="ECO:0000256" key="1">
    <source>
        <dbReference type="ARBA" id="ARBA00022737"/>
    </source>
</evidence>
<dbReference type="InterPro" id="IPR027417">
    <property type="entry name" value="P-loop_NTPase"/>
</dbReference>
<feature type="repeat" description="ANK" evidence="2">
    <location>
        <begin position="891"/>
        <end position="923"/>
    </location>
</feature>
<proteinExistence type="predicted"/>
<reference evidence="8" key="1">
    <citation type="journal article" date="2023" name="Mol. Phylogenet. Evol.">
        <title>Genome-scale phylogeny and comparative genomics of the fungal order Sordariales.</title>
        <authorList>
            <person name="Hensen N."/>
            <person name="Bonometti L."/>
            <person name="Westerberg I."/>
            <person name="Brannstrom I.O."/>
            <person name="Guillou S."/>
            <person name="Cros-Aarteil S."/>
            <person name="Calhoun S."/>
            <person name="Haridas S."/>
            <person name="Kuo A."/>
            <person name="Mondo S."/>
            <person name="Pangilinan J."/>
            <person name="Riley R."/>
            <person name="LaButti K."/>
            <person name="Andreopoulos B."/>
            <person name="Lipzen A."/>
            <person name="Chen C."/>
            <person name="Yan M."/>
            <person name="Daum C."/>
            <person name="Ng V."/>
            <person name="Clum A."/>
            <person name="Steindorff A."/>
            <person name="Ohm R.A."/>
            <person name="Martin F."/>
            <person name="Silar P."/>
            <person name="Natvig D.O."/>
            <person name="Lalanne C."/>
            <person name="Gautier V."/>
            <person name="Ament-Velasquez S.L."/>
            <person name="Kruys A."/>
            <person name="Hutchinson M.I."/>
            <person name="Powell A.J."/>
            <person name="Barry K."/>
            <person name="Miller A.N."/>
            <person name="Grigoriev I.V."/>
            <person name="Debuchy R."/>
            <person name="Gladieux P."/>
            <person name="Hiltunen Thoren M."/>
            <person name="Johannesson H."/>
        </authorList>
    </citation>
    <scope>NUCLEOTIDE SEQUENCE [LARGE SCALE GENOMIC DNA]</scope>
    <source>
        <strain evidence="8">CBS 340.73</strain>
    </source>
</reference>
<organism evidence="7 8">
    <name type="scientific">Diplogelasinospora grovesii</name>
    <dbReference type="NCBI Taxonomy" id="303347"/>
    <lineage>
        <taxon>Eukaryota</taxon>
        <taxon>Fungi</taxon>
        <taxon>Dikarya</taxon>
        <taxon>Ascomycota</taxon>
        <taxon>Pezizomycotina</taxon>
        <taxon>Sordariomycetes</taxon>
        <taxon>Sordariomycetidae</taxon>
        <taxon>Sordariales</taxon>
        <taxon>Diplogelasinosporaceae</taxon>
        <taxon>Diplogelasinospora</taxon>
    </lineage>
</organism>
<dbReference type="InterPro" id="IPR056884">
    <property type="entry name" value="NPHP3-like_N"/>
</dbReference>
<feature type="repeat" description="ANK" evidence="2">
    <location>
        <begin position="830"/>
        <end position="857"/>
    </location>
</feature>
<evidence type="ECO:0000256" key="2">
    <source>
        <dbReference type="PROSITE-ProRule" id="PRU00023"/>
    </source>
</evidence>
<evidence type="ECO:0000259" key="3">
    <source>
        <dbReference type="Pfam" id="PF17100"/>
    </source>
</evidence>
<dbReference type="Gene3D" id="1.25.40.20">
    <property type="entry name" value="Ankyrin repeat-containing domain"/>
    <property type="match status" value="3"/>
</dbReference>
<feature type="repeat" description="ANK" evidence="2">
    <location>
        <begin position="924"/>
        <end position="956"/>
    </location>
</feature>
<dbReference type="PANTHER" id="PTHR22677">
    <property type="entry name" value="ANKYRIN REPEAT DOMAIN-CONTAINING PROTEIN 60"/>
    <property type="match status" value="1"/>
</dbReference>
<feature type="repeat" description="ANK" evidence="2">
    <location>
        <begin position="957"/>
        <end position="989"/>
    </location>
</feature>
<dbReference type="PANTHER" id="PTHR22677:SF4">
    <property type="entry name" value="USHER SYNDROME TYPE-1G PROTEIN-LIKE PROTEIN"/>
    <property type="match status" value="1"/>
</dbReference>
<dbReference type="InterPro" id="IPR036770">
    <property type="entry name" value="Ankyrin_rpt-contain_sf"/>
</dbReference>
<feature type="domain" description="NWD NACHT-NTPase N-terminal" evidence="3">
    <location>
        <begin position="3"/>
        <end position="179"/>
    </location>
</feature>
<dbReference type="PROSITE" id="PS50297">
    <property type="entry name" value="ANK_REP_REGION"/>
    <property type="match status" value="5"/>
</dbReference>
<dbReference type="InterPro" id="IPR002110">
    <property type="entry name" value="Ankyrin_rpt"/>
</dbReference>
<dbReference type="SUPFAM" id="SSF48403">
    <property type="entry name" value="Ankyrin repeat"/>
    <property type="match status" value="1"/>
</dbReference>
<dbReference type="InterPro" id="IPR031359">
    <property type="entry name" value="NACHT_N"/>
</dbReference>
<keyword evidence="2" id="KW-0040">ANK repeat</keyword>
<keyword evidence="8" id="KW-1185">Reference proteome</keyword>
<dbReference type="Proteomes" id="UP001303473">
    <property type="component" value="Unassembled WGS sequence"/>
</dbReference>
<name>A0AAN6N3L8_9PEZI</name>
<dbReference type="PRINTS" id="PR01415">
    <property type="entry name" value="ANKYRIN"/>
</dbReference>